<sequence>MRYPIRAGAIALVLLAGTLLGARPAAAGQAPVTTTIGSSPVDIVFNDPVDHDGQDTAQLQKMIALINGAPAGSSIRIALYSISANIVYDAIAAAVSRGVHVYAVHNGEDQKSTDDSPAALAALLGADHHWCDHGSASLAYGGGCLSTSSTGLMHAKYMLFSQTADAAGTQHQWVTWFGSPNMTYASGANEFNNSFTVYGDKALYDGFGTQLWDPMWAENTYPDNDFYVASAPRGYFGSSASHVQVYASPEQTTDLVVNRLNYLDADDSCRVRVLEASITSGRMAVVNKLVSLHRQGCHTWVDVGSIDAQPLSALKAAGIPVHTSPVHDKAIIIYGRYAGSTADRTLVFTGSHNLTASALRYNDEILVKVEDSQAMYDAFYAHFNDAYNTGSSL</sequence>
<evidence type="ECO:0000256" key="5">
    <source>
        <dbReference type="ARBA" id="ARBA00022963"/>
    </source>
</evidence>
<evidence type="ECO:0000313" key="9">
    <source>
        <dbReference type="EMBL" id="BCJ28830.1"/>
    </source>
</evidence>
<dbReference type="Pfam" id="PF13091">
    <property type="entry name" value="PLDc_2"/>
    <property type="match status" value="2"/>
</dbReference>
<dbReference type="InterPro" id="IPR025202">
    <property type="entry name" value="PLD-like_dom"/>
</dbReference>
<feature type="signal peptide" evidence="7">
    <location>
        <begin position="1"/>
        <end position="27"/>
    </location>
</feature>
<dbReference type="SUPFAM" id="SSF56024">
    <property type="entry name" value="Phospholipase D/nuclease"/>
    <property type="match status" value="2"/>
</dbReference>
<comment type="similarity">
    <text evidence="2">Belongs to the phospholipase D family.</text>
</comment>
<dbReference type="KEGG" id="aser:Asera_29380"/>
<proteinExistence type="inferred from homology"/>
<dbReference type="GO" id="GO:0016042">
    <property type="term" value="P:lipid catabolic process"/>
    <property type="evidence" value="ECO:0007669"/>
    <property type="project" value="UniProtKB-KW"/>
</dbReference>
<keyword evidence="4" id="KW-0378">Hydrolase</keyword>
<keyword evidence="7" id="KW-0732">Signal</keyword>
<feature type="domain" description="Phospholipase D-like" evidence="8">
    <location>
        <begin position="63"/>
        <end position="200"/>
    </location>
</feature>
<evidence type="ECO:0000256" key="7">
    <source>
        <dbReference type="SAM" id="SignalP"/>
    </source>
</evidence>
<evidence type="ECO:0000256" key="6">
    <source>
        <dbReference type="ARBA" id="ARBA00023098"/>
    </source>
</evidence>
<feature type="domain" description="Phospholipase D-like" evidence="8">
    <location>
        <begin position="284"/>
        <end position="383"/>
    </location>
</feature>
<dbReference type="OrthoDB" id="3740959at2"/>
<dbReference type="RefSeq" id="WP_051802751.1">
    <property type="nucleotide sequence ID" value="NZ_AP023354.1"/>
</dbReference>
<evidence type="ECO:0000256" key="2">
    <source>
        <dbReference type="ARBA" id="ARBA00008664"/>
    </source>
</evidence>
<name>A0A810L006_9ACTN</name>
<dbReference type="EC" id="3.1.4.4" evidence="3"/>
<evidence type="ECO:0000259" key="8">
    <source>
        <dbReference type="Pfam" id="PF13091"/>
    </source>
</evidence>
<evidence type="ECO:0000256" key="4">
    <source>
        <dbReference type="ARBA" id="ARBA00022801"/>
    </source>
</evidence>
<dbReference type="PANTHER" id="PTHR43856:SF1">
    <property type="entry name" value="MITOCHONDRIAL CARDIOLIPIN HYDROLASE"/>
    <property type="match status" value="1"/>
</dbReference>
<comment type="catalytic activity">
    <reaction evidence="1">
        <text>a 1,2-diacyl-sn-glycero-3-phosphocholine + H2O = a 1,2-diacyl-sn-glycero-3-phosphate + choline + H(+)</text>
        <dbReference type="Rhea" id="RHEA:14445"/>
        <dbReference type="ChEBI" id="CHEBI:15354"/>
        <dbReference type="ChEBI" id="CHEBI:15377"/>
        <dbReference type="ChEBI" id="CHEBI:15378"/>
        <dbReference type="ChEBI" id="CHEBI:57643"/>
        <dbReference type="ChEBI" id="CHEBI:58608"/>
        <dbReference type="EC" id="3.1.4.4"/>
    </reaction>
</comment>
<dbReference type="AlphaFoldDB" id="A0A810L006"/>
<dbReference type="InterPro" id="IPR051406">
    <property type="entry name" value="PLD_domain"/>
</dbReference>
<gene>
    <name evidence="9" type="ORF">Asera_29380</name>
</gene>
<reference evidence="9" key="1">
    <citation type="submission" date="2020-08" db="EMBL/GenBank/DDBJ databases">
        <title>Whole genome shotgun sequence of Actinocatenispora sera NBRC 101916.</title>
        <authorList>
            <person name="Komaki H."/>
            <person name="Tamura T."/>
        </authorList>
    </citation>
    <scope>NUCLEOTIDE SEQUENCE</scope>
    <source>
        <strain evidence="9">NBRC 101916</strain>
    </source>
</reference>
<protein>
    <recommendedName>
        <fullName evidence="3">phospholipase D</fullName>
        <ecNumber evidence="3">3.1.4.4</ecNumber>
    </recommendedName>
</protein>
<dbReference type="Gene3D" id="3.30.870.10">
    <property type="entry name" value="Endonuclease Chain A"/>
    <property type="match status" value="2"/>
</dbReference>
<dbReference type="PANTHER" id="PTHR43856">
    <property type="entry name" value="CARDIOLIPIN HYDROLASE"/>
    <property type="match status" value="1"/>
</dbReference>
<feature type="chain" id="PRO_5032721138" description="phospholipase D" evidence="7">
    <location>
        <begin position="28"/>
        <end position="393"/>
    </location>
</feature>
<dbReference type="Proteomes" id="UP000680750">
    <property type="component" value="Chromosome"/>
</dbReference>
<dbReference type="GO" id="GO:0016891">
    <property type="term" value="F:RNA endonuclease activity producing 5'-phosphomonoesters, hydrolytic mechanism"/>
    <property type="evidence" value="ECO:0007669"/>
    <property type="project" value="TreeGrafter"/>
</dbReference>
<keyword evidence="6" id="KW-0443">Lipid metabolism</keyword>
<evidence type="ECO:0000313" key="10">
    <source>
        <dbReference type="Proteomes" id="UP000680750"/>
    </source>
</evidence>
<dbReference type="EMBL" id="AP023354">
    <property type="protein sequence ID" value="BCJ28830.1"/>
    <property type="molecule type" value="Genomic_DNA"/>
</dbReference>
<accession>A0A810L006</accession>
<evidence type="ECO:0000256" key="3">
    <source>
        <dbReference type="ARBA" id="ARBA00012027"/>
    </source>
</evidence>
<evidence type="ECO:0000256" key="1">
    <source>
        <dbReference type="ARBA" id="ARBA00000798"/>
    </source>
</evidence>
<keyword evidence="10" id="KW-1185">Reference proteome</keyword>
<dbReference type="GO" id="GO:0004630">
    <property type="term" value="F:phospholipase D activity"/>
    <property type="evidence" value="ECO:0007669"/>
    <property type="project" value="UniProtKB-EC"/>
</dbReference>
<organism evidence="9 10">
    <name type="scientific">Actinocatenispora sera</name>
    <dbReference type="NCBI Taxonomy" id="390989"/>
    <lineage>
        <taxon>Bacteria</taxon>
        <taxon>Bacillati</taxon>
        <taxon>Actinomycetota</taxon>
        <taxon>Actinomycetes</taxon>
        <taxon>Micromonosporales</taxon>
        <taxon>Micromonosporaceae</taxon>
        <taxon>Actinocatenispora</taxon>
    </lineage>
</organism>
<keyword evidence="5" id="KW-0442">Lipid degradation</keyword>